<dbReference type="Pfam" id="PF12796">
    <property type="entry name" value="Ank_2"/>
    <property type="match status" value="1"/>
</dbReference>
<dbReference type="InterPro" id="IPR002110">
    <property type="entry name" value="Ankyrin_rpt"/>
</dbReference>
<organism evidence="4 5">
    <name type="scientific">Salix viminalis</name>
    <name type="common">Common osier</name>
    <name type="synonym">Basket willow</name>
    <dbReference type="NCBI Taxonomy" id="40686"/>
    <lineage>
        <taxon>Eukaryota</taxon>
        <taxon>Viridiplantae</taxon>
        <taxon>Streptophyta</taxon>
        <taxon>Embryophyta</taxon>
        <taxon>Tracheophyta</taxon>
        <taxon>Spermatophyta</taxon>
        <taxon>Magnoliopsida</taxon>
        <taxon>eudicotyledons</taxon>
        <taxon>Gunneridae</taxon>
        <taxon>Pentapetalae</taxon>
        <taxon>rosids</taxon>
        <taxon>fabids</taxon>
        <taxon>Malpighiales</taxon>
        <taxon>Salicaceae</taxon>
        <taxon>Saliceae</taxon>
        <taxon>Salix</taxon>
    </lineage>
</organism>
<keyword evidence="2 3" id="KW-0040">ANK repeat</keyword>
<dbReference type="PANTHER" id="PTHR24186">
    <property type="entry name" value="PROTEIN PHOSPHATASE 1 REGULATORY SUBUNIT"/>
    <property type="match status" value="1"/>
</dbReference>
<evidence type="ECO:0000256" key="1">
    <source>
        <dbReference type="ARBA" id="ARBA00022737"/>
    </source>
</evidence>
<reference evidence="4" key="2">
    <citation type="journal article" date="2023" name="Int. J. Mol. Sci.">
        <title>De Novo Assembly and Annotation of 11 Diverse Shrub Willow (Salix) Genomes Reveals Novel Gene Organization in Sex-Linked Regions.</title>
        <authorList>
            <person name="Hyden B."/>
            <person name="Feng K."/>
            <person name="Yates T.B."/>
            <person name="Jawdy S."/>
            <person name="Cereghino C."/>
            <person name="Smart L.B."/>
            <person name="Muchero W."/>
        </authorList>
    </citation>
    <scope>NUCLEOTIDE SEQUENCE [LARGE SCALE GENOMIC DNA]</scope>
    <source>
        <tissue evidence="4">Shoot tip</tissue>
    </source>
</reference>
<dbReference type="EMBL" id="JAPFFL010000006">
    <property type="protein sequence ID" value="KAJ6721605.1"/>
    <property type="molecule type" value="Genomic_DNA"/>
</dbReference>
<keyword evidence="1" id="KW-0677">Repeat</keyword>
<gene>
    <name evidence="4" type="ORF">OIU85_024671</name>
</gene>
<dbReference type="Gene3D" id="1.25.40.20">
    <property type="entry name" value="Ankyrin repeat-containing domain"/>
    <property type="match status" value="1"/>
</dbReference>
<evidence type="ECO:0000313" key="4">
    <source>
        <dbReference type="EMBL" id="KAJ6721605.1"/>
    </source>
</evidence>
<dbReference type="SUPFAM" id="SSF48403">
    <property type="entry name" value="Ankyrin repeat"/>
    <property type="match status" value="1"/>
</dbReference>
<dbReference type="GO" id="GO:0005886">
    <property type="term" value="C:plasma membrane"/>
    <property type="evidence" value="ECO:0007669"/>
    <property type="project" value="TreeGrafter"/>
</dbReference>
<dbReference type="OrthoDB" id="1736171at2759"/>
<feature type="repeat" description="ANK" evidence="3">
    <location>
        <begin position="60"/>
        <end position="92"/>
    </location>
</feature>
<dbReference type="PANTHER" id="PTHR24186:SF38">
    <property type="entry name" value="ANKYRIN REPEAT FAMILY PROTEIN"/>
    <property type="match status" value="1"/>
</dbReference>
<dbReference type="AlphaFoldDB" id="A0A9Q0Z521"/>
<evidence type="ECO:0000313" key="5">
    <source>
        <dbReference type="Proteomes" id="UP001151529"/>
    </source>
</evidence>
<dbReference type="Proteomes" id="UP001151529">
    <property type="component" value="Chromosome 10"/>
</dbReference>
<dbReference type="PROSITE" id="PS50297">
    <property type="entry name" value="ANK_REP_REGION"/>
    <property type="match status" value="1"/>
</dbReference>
<dbReference type="InterPro" id="IPR036770">
    <property type="entry name" value="Ankyrin_rpt-contain_sf"/>
</dbReference>
<evidence type="ECO:0000256" key="3">
    <source>
        <dbReference type="PROSITE-ProRule" id="PRU00023"/>
    </source>
</evidence>
<dbReference type="PROSITE" id="PS50088">
    <property type="entry name" value="ANK_REPEAT"/>
    <property type="match status" value="1"/>
</dbReference>
<proteinExistence type="predicted"/>
<comment type="caution">
    <text evidence="4">The sequence shown here is derived from an EMBL/GenBank/DDBJ whole genome shotgun (WGS) entry which is preliminary data.</text>
</comment>
<accession>A0A9Q0Z521</accession>
<protein>
    <submittedName>
        <fullName evidence="4">ANKYRIN REPEAT FAMILY PROTEIN</fullName>
    </submittedName>
</protein>
<sequence>MGSGLFWGTSRIAISPSICTLASPSHFRFSDSPPLSARSVLAVVKDLIRCYDIIASRDYQGNTALHVAAFGGYLAVAEILILASPSLASFTNNYGDTFLHMAVSGFQTPGFRRVDRQIELFTQSVSGKIVNFKGVANVKNNDGRTAFHTINQLNISDMDAMTPLDLLKQQPRSASSETLIKQLISAGGISLVVRIT</sequence>
<name>A0A9Q0Z521_SALVM</name>
<evidence type="ECO:0000256" key="2">
    <source>
        <dbReference type="ARBA" id="ARBA00023043"/>
    </source>
</evidence>
<keyword evidence="5" id="KW-1185">Reference proteome</keyword>
<reference evidence="4" key="1">
    <citation type="submission" date="2022-11" db="EMBL/GenBank/DDBJ databases">
        <authorList>
            <person name="Hyden B.L."/>
            <person name="Feng K."/>
            <person name="Yates T."/>
            <person name="Jawdy S."/>
            <person name="Smart L.B."/>
            <person name="Muchero W."/>
        </authorList>
    </citation>
    <scope>NUCLEOTIDE SEQUENCE</scope>
    <source>
        <tissue evidence="4">Shoot tip</tissue>
    </source>
</reference>